<evidence type="ECO:0000256" key="10">
    <source>
        <dbReference type="PIRSR" id="PIRSR602401-1"/>
    </source>
</evidence>
<name>A0A6P6T262_COFAR</name>
<reference evidence="14" key="2">
    <citation type="submission" date="2025-08" db="UniProtKB">
        <authorList>
            <consortium name="RefSeq"/>
        </authorList>
    </citation>
    <scope>IDENTIFICATION</scope>
    <source>
        <tissue evidence="14">Leaves</tissue>
    </source>
</reference>
<dbReference type="GO" id="GO:0016712">
    <property type="term" value="F:oxidoreductase activity, acting on paired donors, with incorporation or reduction of molecular oxygen, reduced flavin or flavoprotein as one donor, and incorporation of one atom of oxygen"/>
    <property type="evidence" value="ECO:0007669"/>
    <property type="project" value="UniProtKB-ARBA"/>
</dbReference>
<gene>
    <name evidence="14" type="primary">LOC113697132</name>
</gene>
<evidence type="ECO:0000256" key="7">
    <source>
        <dbReference type="ARBA" id="ARBA00023002"/>
    </source>
</evidence>
<dbReference type="RefSeq" id="XP_027072409.1">
    <property type="nucleotide sequence ID" value="XM_027216608.2"/>
</dbReference>
<comment type="subcellular location">
    <subcellularLocation>
        <location evidence="2">Membrane</location>
        <topology evidence="2">Single-pass membrane protein</topology>
    </subcellularLocation>
</comment>
<keyword evidence="13" id="KW-1185">Reference proteome</keyword>
<dbReference type="GO" id="GO:0016020">
    <property type="term" value="C:membrane"/>
    <property type="evidence" value="ECO:0007669"/>
    <property type="project" value="UniProtKB-SubCell"/>
</dbReference>
<feature type="transmembrane region" description="Helical" evidence="12">
    <location>
        <begin position="7"/>
        <end position="28"/>
    </location>
</feature>
<evidence type="ECO:0000313" key="13">
    <source>
        <dbReference type="Proteomes" id="UP001652660"/>
    </source>
</evidence>
<dbReference type="GO" id="GO:0020037">
    <property type="term" value="F:heme binding"/>
    <property type="evidence" value="ECO:0007669"/>
    <property type="project" value="InterPro"/>
</dbReference>
<dbReference type="CDD" id="cd11043">
    <property type="entry name" value="CYP90-like"/>
    <property type="match status" value="1"/>
</dbReference>
<dbReference type="GO" id="GO:0016125">
    <property type="term" value="P:sterol metabolic process"/>
    <property type="evidence" value="ECO:0007669"/>
    <property type="project" value="TreeGrafter"/>
</dbReference>
<keyword evidence="7 11" id="KW-0560">Oxidoreductase</keyword>
<dbReference type="InterPro" id="IPR002401">
    <property type="entry name" value="Cyt_P450_E_grp-I"/>
</dbReference>
<keyword evidence="6 12" id="KW-1133">Transmembrane helix</keyword>
<evidence type="ECO:0000256" key="11">
    <source>
        <dbReference type="RuleBase" id="RU000461"/>
    </source>
</evidence>
<dbReference type="PANTHER" id="PTHR24286">
    <property type="entry name" value="CYTOCHROME P450 26"/>
    <property type="match status" value="1"/>
</dbReference>
<dbReference type="InterPro" id="IPR036396">
    <property type="entry name" value="Cyt_P450_sf"/>
</dbReference>
<dbReference type="PANTHER" id="PTHR24286:SF209">
    <property type="entry name" value="BETA-AMYRIN 28-OXIDASE-LIKE"/>
    <property type="match status" value="1"/>
</dbReference>
<evidence type="ECO:0000256" key="4">
    <source>
        <dbReference type="ARBA" id="ARBA00022692"/>
    </source>
</evidence>
<dbReference type="GeneID" id="113697132"/>
<keyword evidence="9 12" id="KW-0472">Membrane</keyword>
<dbReference type="SUPFAM" id="SSF48264">
    <property type="entry name" value="Cytochrome P450"/>
    <property type="match status" value="1"/>
</dbReference>
<organism evidence="13 14">
    <name type="scientific">Coffea arabica</name>
    <name type="common">Arabian coffee</name>
    <dbReference type="NCBI Taxonomy" id="13443"/>
    <lineage>
        <taxon>Eukaryota</taxon>
        <taxon>Viridiplantae</taxon>
        <taxon>Streptophyta</taxon>
        <taxon>Embryophyta</taxon>
        <taxon>Tracheophyta</taxon>
        <taxon>Spermatophyta</taxon>
        <taxon>Magnoliopsida</taxon>
        <taxon>eudicotyledons</taxon>
        <taxon>Gunneridae</taxon>
        <taxon>Pentapetalae</taxon>
        <taxon>asterids</taxon>
        <taxon>lamiids</taxon>
        <taxon>Gentianales</taxon>
        <taxon>Rubiaceae</taxon>
        <taxon>Ixoroideae</taxon>
        <taxon>Gardenieae complex</taxon>
        <taxon>Bertiereae - Coffeeae clade</taxon>
        <taxon>Coffeeae</taxon>
        <taxon>Coffea</taxon>
    </lineage>
</organism>
<dbReference type="Pfam" id="PF00067">
    <property type="entry name" value="p450"/>
    <property type="match status" value="1"/>
</dbReference>
<dbReference type="InterPro" id="IPR001128">
    <property type="entry name" value="Cyt_P450"/>
</dbReference>
<evidence type="ECO:0000256" key="1">
    <source>
        <dbReference type="ARBA" id="ARBA00001971"/>
    </source>
</evidence>
<dbReference type="PRINTS" id="PR00385">
    <property type="entry name" value="P450"/>
</dbReference>
<evidence type="ECO:0000256" key="8">
    <source>
        <dbReference type="ARBA" id="ARBA00023004"/>
    </source>
</evidence>
<evidence type="ECO:0000256" key="6">
    <source>
        <dbReference type="ARBA" id="ARBA00022989"/>
    </source>
</evidence>
<proteinExistence type="inferred from homology"/>
<keyword evidence="5 10" id="KW-0479">Metal-binding</keyword>
<dbReference type="GO" id="GO:0005506">
    <property type="term" value="F:iron ion binding"/>
    <property type="evidence" value="ECO:0007669"/>
    <property type="project" value="InterPro"/>
</dbReference>
<keyword evidence="10 11" id="KW-0349">Heme</keyword>
<feature type="binding site" description="axial binding residue" evidence="10">
    <location>
        <position position="436"/>
    </location>
    <ligand>
        <name>heme</name>
        <dbReference type="ChEBI" id="CHEBI:30413"/>
    </ligand>
    <ligandPart>
        <name>Fe</name>
        <dbReference type="ChEBI" id="CHEBI:18248"/>
    </ligandPart>
</feature>
<dbReference type="FunFam" id="1.10.630.10:FF:000022">
    <property type="entry name" value="Taxadiene 5-alpha hydroxylase"/>
    <property type="match status" value="1"/>
</dbReference>
<evidence type="ECO:0000256" key="9">
    <source>
        <dbReference type="ARBA" id="ARBA00023136"/>
    </source>
</evidence>
<dbReference type="OrthoDB" id="1372046at2759"/>
<evidence type="ECO:0000256" key="2">
    <source>
        <dbReference type="ARBA" id="ARBA00004167"/>
    </source>
</evidence>
<dbReference type="PROSITE" id="PS00086">
    <property type="entry name" value="CYTOCHROME_P450"/>
    <property type="match status" value="1"/>
</dbReference>
<reference evidence="13" key="1">
    <citation type="journal article" date="2025" name="Foods">
        <title>Unveiling the Microbial Signatures of Arabica Coffee Cherries: Insights into Ripeness Specific Diversity, Functional Traits, and Implications for Quality and Safety.</title>
        <authorList>
            <consortium name="RefSeq"/>
            <person name="Tenea G.N."/>
            <person name="Cifuentes V."/>
            <person name="Reyes P."/>
            <person name="Cevallos-Vallejos M."/>
        </authorList>
    </citation>
    <scope>NUCLEOTIDE SEQUENCE [LARGE SCALE GENOMIC DNA]</scope>
</reference>
<keyword evidence="11" id="KW-0503">Monooxygenase</keyword>
<dbReference type="InterPro" id="IPR017972">
    <property type="entry name" value="Cyt_P450_CS"/>
</dbReference>
<dbReference type="AlphaFoldDB" id="A0A6P6T262"/>
<comment type="cofactor">
    <cofactor evidence="1 10">
        <name>heme</name>
        <dbReference type="ChEBI" id="CHEBI:30413"/>
    </cofactor>
</comment>
<dbReference type="Gene3D" id="1.10.630.10">
    <property type="entry name" value="Cytochrome P450"/>
    <property type="match status" value="1"/>
</dbReference>
<accession>A0A6P6T262</accession>
<evidence type="ECO:0000256" key="3">
    <source>
        <dbReference type="ARBA" id="ARBA00010617"/>
    </source>
</evidence>
<sequence length="489" mass="55403">MMAAIDIFGVFLNIIAPLLVTGVFLRYLTARIRNKNKQSGLRLPPGSFGWPILGETLEFLQSGWDGEPGRFLKQRMEKHQNPPVFKTSLTGEPMAVLSGPAAHKFLFGNENKLVQVWWPPSAKKLLGNGLSNSVGEEAKHTRKMLSYFLTPDALMRLYIKTVDQVTQHHIAIHWQGKEEVKTFPVVKLYTFELACRLFMSLEDPRHIEKLAALFNVFLKGVISIPLNFPGTRFYRAIRATGAVRKELMVILKDRRLALEQKTASPSQDLLSHLLASPDDNGKFMSESEIINNILLLLFAGHDTSSVAITLVMKVLGELPQVYQKVLREQTEIASSKGADGFLQWEDIQKMKYSWDVVCEVMRLWPPIMGAFREAIVDLNYAGYDIPKGWKLYWTPASTHTDPSFFRDAMNFDPSRFEGAGPTPFSYVPFGGGPRMCLGKEYARVEILVFLHNVVNKFRWNLLVPDEKIIYDPMPTPVEGLPICLRPHNP</sequence>
<comment type="similarity">
    <text evidence="3 11">Belongs to the cytochrome P450 family.</text>
</comment>
<protein>
    <submittedName>
        <fullName evidence="14">Beta-amyrin 28-monooxygenase</fullName>
    </submittedName>
</protein>
<dbReference type="PRINTS" id="PR00463">
    <property type="entry name" value="EP450I"/>
</dbReference>
<evidence type="ECO:0000256" key="12">
    <source>
        <dbReference type="SAM" id="Phobius"/>
    </source>
</evidence>
<dbReference type="Proteomes" id="UP001652660">
    <property type="component" value="Chromosome 1e"/>
</dbReference>
<keyword evidence="4 12" id="KW-0812">Transmembrane</keyword>
<evidence type="ECO:0000256" key="5">
    <source>
        <dbReference type="ARBA" id="ARBA00022723"/>
    </source>
</evidence>
<evidence type="ECO:0000313" key="14">
    <source>
        <dbReference type="RefSeq" id="XP_027072409.1"/>
    </source>
</evidence>
<keyword evidence="8 10" id="KW-0408">Iron</keyword>